<dbReference type="InterPro" id="IPR051448">
    <property type="entry name" value="CdaR-like_regulators"/>
</dbReference>
<dbReference type="Pfam" id="PF05651">
    <property type="entry name" value="Diacid_rec"/>
    <property type="match status" value="1"/>
</dbReference>
<feature type="domain" description="Putative sugar diacid recognition" evidence="1">
    <location>
        <begin position="8"/>
        <end position="136"/>
    </location>
</feature>
<dbReference type="Proteomes" id="UP001164714">
    <property type="component" value="Chromosome"/>
</dbReference>
<organism evidence="3 4">
    <name type="scientific">Aerococcus urinaeequi</name>
    <dbReference type="NCBI Taxonomy" id="51665"/>
    <lineage>
        <taxon>Bacteria</taxon>
        <taxon>Bacillati</taxon>
        <taxon>Bacillota</taxon>
        <taxon>Bacilli</taxon>
        <taxon>Lactobacillales</taxon>
        <taxon>Aerococcaceae</taxon>
        <taxon>Aerococcus</taxon>
    </lineage>
</organism>
<proteinExistence type="predicted"/>
<name>A0AA47J0H6_9LACT</name>
<dbReference type="PANTHER" id="PTHR33744">
    <property type="entry name" value="CARBOHYDRATE DIACID REGULATOR"/>
    <property type="match status" value="1"/>
</dbReference>
<protein>
    <submittedName>
        <fullName evidence="3">Helix-turn-helix domain-containing protein</fullName>
    </submittedName>
</protein>
<dbReference type="Pfam" id="PF13556">
    <property type="entry name" value="HTH_30"/>
    <property type="match status" value="1"/>
</dbReference>
<dbReference type="InterPro" id="IPR042070">
    <property type="entry name" value="PucR_C-HTH_sf"/>
</dbReference>
<evidence type="ECO:0000313" key="3">
    <source>
        <dbReference type="EMBL" id="WAT24909.1"/>
    </source>
</evidence>
<feature type="domain" description="PucR C-terminal helix-turn-helix" evidence="2">
    <location>
        <begin position="281"/>
        <end position="335"/>
    </location>
</feature>
<dbReference type="Gene3D" id="1.10.10.2840">
    <property type="entry name" value="PucR C-terminal helix-turn-helix domain"/>
    <property type="match status" value="1"/>
</dbReference>
<dbReference type="RefSeq" id="WP_269105229.1">
    <property type="nucleotide sequence ID" value="NZ_CP114063.1"/>
</dbReference>
<dbReference type="AlphaFoldDB" id="A0AA47J0H6"/>
<accession>A0AA47J0H6</accession>
<gene>
    <name evidence="3" type="ORF">OZ415_02050</name>
</gene>
<evidence type="ECO:0000313" key="4">
    <source>
        <dbReference type="Proteomes" id="UP001164714"/>
    </source>
</evidence>
<dbReference type="PANTHER" id="PTHR33744:SF16">
    <property type="entry name" value="CARBOHYDRATE DIACID REGULATOR"/>
    <property type="match status" value="1"/>
</dbReference>
<evidence type="ECO:0000259" key="1">
    <source>
        <dbReference type="Pfam" id="PF05651"/>
    </source>
</evidence>
<dbReference type="EMBL" id="CP114063">
    <property type="protein sequence ID" value="WAT24909.1"/>
    <property type="molecule type" value="Genomic_DNA"/>
</dbReference>
<dbReference type="InterPro" id="IPR025736">
    <property type="entry name" value="PucR_C-HTH_dom"/>
</dbReference>
<evidence type="ECO:0000259" key="2">
    <source>
        <dbReference type="Pfam" id="PF13556"/>
    </source>
</evidence>
<sequence length="347" mass="39701">MNENHYILTKEQAQKYVNQLMEDVPYNINIIDQDGTIIASGDPGRIGDFHFSGKKAFDRKAKVLVYTDRNGERQGANEPVTIRGEMICVVGISGKPEEVQNYTKLLSSMIKLLIEQEVDAMLSMQKKQDDEMFMNDLIQNTQGIYGEDIRKLASDKYHIDLTQTLTVVLSKEANALKQLAQSLKLTIFTYQSDALLLVNTNVVSREHIKALTDDGTWVDNGQNIAESIANIQQTAIYFSLLQLDHTGPVFVKDHPFYLFTPGIFKKDDVLFERVDQMEDELATTLAIFIKHNLDTRATSEELFIHRNTVNYRLEKIHRHTQLNPRNIIDLFVLLVYLGYKIKPNAYP</sequence>
<reference evidence="3" key="1">
    <citation type="submission" date="2022-12" db="EMBL/GenBank/DDBJ databases">
        <title>Whole genome sequence analysis of a duck derived balloon bacteium Aerococcus urinaeequi henan2020.</title>
        <authorList>
            <person name="Zhang H."/>
            <person name="Qiao H.X."/>
            <person name="Bian C.Z."/>
            <person name="Shu J.C."/>
        </authorList>
    </citation>
    <scope>NUCLEOTIDE SEQUENCE</scope>
    <source>
        <strain evidence="3">2020-HN-1</strain>
    </source>
</reference>
<dbReference type="InterPro" id="IPR008599">
    <property type="entry name" value="Diacid_rec"/>
</dbReference>